<comment type="similarity">
    <text evidence="2">Belongs to the citrate synthase family.</text>
</comment>
<dbReference type="CDD" id="cd06102">
    <property type="entry name" value="citrate_synt_like_2"/>
    <property type="match status" value="1"/>
</dbReference>
<dbReference type="InterPro" id="IPR009061">
    <property type="entry name" value="DNA-bd_dom_put_sf"/>
</dbReference>
<protein>
    <recommendedName>
        <fullName evidence="3">citrate synthase (unknown stereospecificity)</fullName>
        <ecNumber evidence="3">2.3.3.16</ecNumber>
    </recommendedName>
</protein>
<dbReference type="Gene3D" id="1.10.580.10">
    <property type="entry name" value="Citrate Synthase, domain 1"/>
    <property type="match status" value="1"/>
</dbReference>
<dbReference type="InterPro" id="IPR016143">
    <property type="entry name" value="Citrate_synth-like_sm_a-sub"/>
</dbReference>
<dbReference type="PRINTS" id="PR00143">
    <property type="entry name" value="CITRTSNTHASE"/>
</dbReference>
<dbReference type="Pfam" id="PF12728">
    <property type="entry name" value="HTH_17"/>
    <property type="match status" value="1"/>
</dbReference>
<dbReference type="PANTHER" id="PTHR11739:SF4">
    <property type="entry name" value="CITRATE SYNTHASE, PEROXISOMAL"/>
    <property type="match status" value="1"/>
</dbReference>
<dbReference type="InterPro" id="IPR002020">
    <property type="entry name" value="Citrate_synthase"/>
</dbReference>
<evidence type="ECO:0000313" key="6">
    <source>
        <dbReference type="EMBL" id="SBV35360.1"/>
    </source>
</evidence>
<dbReference type="SUPFAM" id="SSF48256">
    <property type="entry name" value="Citrate synthase"/>
    <property type="match status" value="1"/>
</dbReference>
<dbReference type="GO" id="GO:0036440">
    <property type="term" value="F:citrate synthase activity"/>
    <property type="evidence" value="ECO:0007669"/>
    <property type="project" value="UniProtKB-EC"/>
</dbReference>
<dbReference type="InterPro" id="IPR016142">
    <property type="entry name" value="Citrate_synth-like_lrg_a-sub"/>
</dbReference>
<dbReference type="Pfam" id="PF00285">
    <property type="entry name" value="Citrate_synt"/>
    <property type="match status" value="1"/>
</dbReference>
<gene>
    <name evidence="6" type="ORF">STPYR_10290</name>
</gene>
<comment type="pathway">
    <text evidence="1">Carbohydrate metabolism; tricarboxylic acid cycle; isocitrate from oxaloacetate: step 1/2.</text>
</comment>
<dbReference type="GO" id="GO:0006099">
    <property type="term" value="P:tricarboxylic acid cycle"/>
    <property type="evidence" value="ECO:0007669"/>
    <property type="project" value="UniProtKB-UniPathway"/>
</dbReference>
<sequence>MIQKINILNTPPDHTDPELIPASDACALLGISPATLYAYVSRGQLSSRPGPDPRSRVYLRAEVERLAQRKRAGRGAARGAAQSLDRGLPVLETRISLIRPDAPYYRGRSAVAAAQGGATLEDIARLLWECVEQDPFAATPPAAWPERIATLALDATLPPLERTMACIPLLALEQRQSLNASAPVRREVAALLLRQNAALLVGTQPDTRPVHRLLADAWRPGDAGFAELLRSALVLCADHELNVSAFAARVVASTGAHLHATVSAGLAALSGPRHGGATARAHALLLDAQASSRPAAFIAERWRRGDELPGFNHLLYPDGDPRGAEVLRQLRELRGGTPRMQHVETVLAATAEHSGQHPNIDGLLAAICFVHELPAAHALVMFATARLTGWLAHALEQQALGTLIRPRARYTGLAPGRPL</sequence>
<accession>A0A1Y5PZG5</accession>
<dbReference type="EC" id="2.3.3.16" evidence="3"/>
<evidence type="ECO:0000256" key="3">
    <source>
        <dbReference type="ARBA" id="ARBA00012972"/>
    </source>
</evidence>
<dbReference type="InterPro" id="IPR036969">
    <property type="entry name" value="Citrate_synthase_sf"/>
</dbReference>
<dbReference type="InterPro" id="IPR041657">
    <property type="entry name" value="HTH_17"/>
</dbReference>
<evidence type="ECO:0000256" key="4">
    <source>
        <dbReference type="ARBA" id="ARBA00022679"/>
    </source>
</evidence>
<dbReference type="GO" id="GO:0005975">
    <property type="term" value="P:carbohydrate metabolic process"/>
    <property type="evidence" value="ECO:0007669"/>
    <property type="project" value="TreeGrafter"/>
</dbReference>
<dbReference type="Gene3D" id="1.10.230.10">
    <property type="entry name" value="Cytochrome P450-Terp, domain 2"/>
    <property type="match status" value="1"/>
</dbReference>
<dbReference type="EMBL" id="FLTS01000001">
    <property type="protein sequence ID" value="SBV35360.1"/>
    <property type="molecule type" value="Genomic_DNA"/>
</dbReference>
<organism evidence="6">
    <name type="scientific">uncultured Stenotrophomonas sp</name>
    <dbReference type="NCBI Taxonomy" id="165438"/>
    <lineage>
        <taxon>Bacteria</taxon>
        <taxon>Pseudomonadati</taxon>
        <taxon>Pseudomonadota</taxon>
        <taxon>Gammaproteobacteria</taxon>
        <taxon>Lysobacterales</taxon>
        <taxon>Lysobacteraceae</taxon>
        <taxon>Stenotrophomonas</taxon>
        <taxon>environmental samples</taxon>
    </lineage>
</organism>
<evidence type="ECO:0000256" key="2">
    <source>
        <dbReference type="ARBA" id="ARBA00010566"/>
    </source>
</evidence>
<proteinExistence type="inferred from homology"/>
<feature type="domain" description="Helix-turn-helix" evidence="5">
    <location>
        <begin position="23"/>
        <end position="70"/>
    </location>
</feature>
<keyword evidence="4" id="KW-0808">Transferase</keyword>
<dbReference type="UniPathway" id="UPA00223">
    <property type="reaction ID" value="UER00717"/>
</dbReference>
<dbReference type="SUPFAM" id="SSF46955">
    <property type="entry name" value="Putative DNA-binding domain"/>
    <property type="match status" value="1"/>
</dbReference>
<dbReference type="GO" id="GO:0005829">
    <property type="term" value="C:cytosol"/>
    <property type="evidence" value="ECO:0007669"/>
    <property type="project" value="TreeGrafter"/>
</dbReference>
<dbReference type="AlphaFoldDB" id="A0A1Y5PZG5"/>
<name>A0A1Y5PZG5_9GAMM</name>
<dbReference type="PANTHER" id="PTHR11739">
    <property type="entry name" value="CITRATE SYNTHASE"/>
    <property type="match status" value="1"/>
</dbReference>
<reference evidence="6" key="1">
    <citation type="submission" date="2016-03" db="EMBL/GenBank/DDBJ databases">
        <authorList>
            <person name="Ploux O."/>
        </authorList>
    </citation>
    <scope>NUCLEOTIDE SEQUENCE</scope>
    <source>
        <strain evidence="6">UC10</strain>
    </source>
</reference>
<evidence type="ECO:0000259" key="5">
    <source>
        <dbReference type="Pfam" id="PF12728"/>
    </source>
</evidence>
<evidence type="ECO:0000256" key="1">
    <source>
        <dbReference type="ARBA" id="ARBA00004751"/>
    </source>
</evidence>